<reference evidence="1 2" key="1">
    <citation type="journal article" date="2020" name="ISME J.">
        <title>Comparative genomics reveals insights into cyanobacterial evolution and habitat adaptation.</title>
        <authorList>
            <person name="Chen M.Y."/>
            <person name="Teng W.K."/>
            <person name="Zhao L."/>
            <person name="Hu C.X."/>
            <person name="Zhou Y.K."/>
            <person name="Han B.P."/>
            <person name="Song L.R."/>
            <person name="Shu W.S."/>
        </authorList>
    </citation>
    <scope>NUCLEOTIDE SEQUENCE [LARGE SCALE GENOMIC DNA]</scope>
    <source>
        <strain evidence="1 2">FACHB-288</strain>
    </source>
</reference>
<evidence type="ECO:0000313" key="2">
    <source>
        <dbReference type="Proteomes" id="UP000658514"/>
    </source>
</evidence>
<proteinExistence type="predicted"/>
<name>A0ABR8AAY3_9CYAN</name>
<dbReference type="Proteomes" id="UP000658514">
    <property type="component" value="Unassembled WGS sequence"/>
</dbReference>
<keyword evidence="2" id="KW-1185">Reference proteome</keyword>
<comment type="caution">
    <text evidence="1">The sequence shown here is derived from an EMBL/GenBank/DDBJ whole genome shotgun (WGS) entry which is preliminary data.</text>
</comment>
<organism evidence="1 2">
    <name type="scientific">Calothrix parietina FACHB-288</name>
    <dbReference type="NCBI Taxonomy" id="2692896"/>
    <lineage>
        <taxon>Bacteria</taxon>
        <taxon>Bacillati</taxon>
        <taxon>Cyanobacteriota</taxon>
        <taxon>Cyanophyceae</taxon>
        <taxon>Nostocales</taxon>
        <taxon>Calotrichaceae</taxon>
        <taxon>Calothrix</taxon>
    </lineage>
</organism>
<accession>A0ABR8AAY3</accession>
<dbReference type="EMBL" id="JACJQH010000016">
    <property type="protein sequence ID" value="MBD2196196.1"/>
    <property type="molecule type" value="Genomic_DNA"/>
</dbReference>
<gene>
    <name evidence="1" type="ORF">H6G24_11910</name>
</gene>
<protein>
    <submittedName>
        <fullName evidence="1">Uncharacterized protein</fullName>
    </submittedName>
</protein>
<sequence>MSVYHVVYHFYEYVLMHTLDISEAIALIHISILQRQDFYPKTFIILIACQQDQ</sequence>
<evidence type="ECO:0000313" key="1">
    <source>
        <dbReference type="EMBL" id="MBD2196196.1"/>
    </source>
</evidence>